<organism evidence="1 2">
    <name type="scientific">Deinococcus deserti (strain DSM 17065 / CIP 109153 / LMG 22923 / VCD115)</name>
    <dbReference type="NCBI Taxonomy" id="546414"/>
    <lineage>
        <taxon>Bacteria</taxon>
        <taxon>Thermotogati</taxon>
        <taxon>Deinococcota</taxon>
        <taxon>Deinococci</taxon>
        <taxon>Deinococcales</taxon>
        <taxon>Deinococcaceae</taxon>
        <taxon>Deinococcus</taxon>
    </lineage>
</organism>
<keyword evidence="2" id="KW-1185">Reference proteome</keyword>
<reference evidence="1 2" key="1">
    <citation type="journal article" date="2009" name="PLoS Genet.">
        <title>Alliance of proteomics and genomics to unravel the specificities of Sahara bacterium Deinococcus deserti.</title>
        <authorList>
            <person name="de Groot A."/>
            <person name="Dulermo R."/>
            <person name="Ortet P."/>
            <person name="Blanchard L."/>
            <person name="Guerin P."/>
            <person name="Fernandez B."/>
            <person name="Vacherie B."/>
            <person name="Dossat C."/>
            <person name="Jolivet E."/>
            <person name="Siguier P."/>
            <person name="Chandler M."/>
            <person name="Barakat M."/>
            <person name="Dedieu A."/>
            <person name="Barbe V."/>
            <person name="Heulin T."/>
            <person name="Sommer S."/>
            <person name="Achouak W."/>
            <person name="Armengaud J."/>
        </authorList>
    </citation>
    <scope>NUCLEOTIDE SEQUENCE [LARGE SCALE GENOMIC DNA]</scope>
    <source>
        <strain evidence="2">DSM 17065 / CIP 109153 / LMG 22923 / VCD115</strain>
    </source>
</reference>
<evidence type="ECO:0000313" key="1">
    <source>
        <dbReference type="EMBL" id="AHX26479.1"/>
    </source>
</evidence>
<gene>
    <name evidence="1" type="ordered locus">Deide_01074</name>
</gene>
<name>X5GXX0_DEIDV</name>
<dbReference type="EMBL" id="CP001114">
    <property type="protein sequence ID" value="AHX26479.1"/>
    <property type="molecule type" value="Genomic_DNA"/>
</dbReference>
<dbReference type="PaxDb" id="546414-Deide_01074"/>
<dbReference type="HOGENOM" id="CLU_3327122_0_0_0"/>
<dbReference type="KEGG" id="ddr:Deide_01074"/>
<protein>
    <submittedName>
        <fullName evidence="1">Uncharacterized protein</fullName>
    </submittedName>
</protein>
<dbReference type="STRING" id="546414.Deide_01074"/>
<evidence type="ECO:0000313" key="2">
    <source>
        <dbReference type="Proteomes" id="UP000002208"/>
    </source>
</evidence>
<accession>X5GXX0</accession>
<dbReference type="AlphaFoldDB" id="X5GXX0"/>
<dbReference type="Proteomes" id="UP000002208">
    <property type="component" value="Chromosome"/>
</dbReference>
<sequence length="38" mass="3999">MTTVTLVPDRPLVLRDDLNAAGPPEMRAALGHCGANKP</sequence>
<proteinExistence type="predicted"/>